<dbReference type="Pfam" id="PF00356">
    <property type="entry name" value="LacI"/>
    <property type="match status" value="1"/>
</dbReference>
<evidence type="ECO:0000313" key="5">
    <source>
        <dbReference type="EMBL" id="HIW81767.1"/>
    </source>
</evidence>
<dbReference type="InterPro" id="IPR000843">
    <property type="entry name" value="HTH_LacI"/>
</dbReference>
<dbReference type="SUPFAM" id="SSF47413">
    <property type="entry name" value="lambda repressor-like DNA-binding domains"/>
    <property type="match status" value="1"/>
</dbReference>
<dbReference type="InterPro" id="IPR028082">
    <property type="entry name" value="Peripla_BP_I"/>
</dbReference>
<dbReference type="InterPro" id="IPR010982">
    <property type="entry name" value="Lambda_DNA-bd_dom_sf"/>
</dbReference>
<organism evidence="5 6">
    <name type="scientific">Candidatus Acetatifactor stercoripullorum</name>
    <dbReference type="NCBI Taxonomy" id="2838414"/>
    <lineage>
        <taxon>Bacteria</taxon>
        <taxon>Bacillati</taxon>
        <taxon>Bacillota</taxon>
        <taxon>Clostridia</taxon>
        <taxon>Lachnospirales</taxon>
        <taxon>Lachnospiraceae</taxon>
        <taxon>Acetatifactor</taxon>
    </lineage>
</organism>
<dbReference type="CDD" id="cd01392">
    <property type="entry name" value="HTH_LacI"/>
    <property type="match status" value="1"/>
</dbReference>
<dbReference type="Pfam" id="PF13407">
    <property type="entry name" value="Peripla_BP_4"/>
    <property type="match status" value="1"/>
</dbReference>
<keyword evidence="2 5" id="KW-0238">DNA-binding</keyword>
<keyword evidence="1" id="KW-0805">Transcription regulation</keyword>
<dbReference type="Gene3D" id="1.10.260.40">
    <property type="entry name" value="lambda repressor-like DNA-binding domains"/>
    <property type="match status" value="1"/>
</dbReference>
<reference evidence="5" key="2">
    <citation type="submission" date="2021-04" db="EMBL/GenBank/DDBJ databases">
        <authorList>
            <person name="Gilroy R."/>
        </authorList>
    </citation>
    <scope>NUCLEOTIDE SEQUENCE</scope>
    <source>
        <strain evidence="5">CHK195-6426</strain>
    </source>
</reference>
<evidence type="ECO:0000313" key="6">
    <source>
        <dbReference type="Proteomes" id="UP000824265"/>
    </source>
</evidence>
<evidence type="ECO:0000256" key="3">
    <source>
        <dbReference type="ARBA" id="ARBA00023163"/>
    </source>
</evidence>
<dbReference type="InterPro" id="IPR025997">
    <property type="entry name" value="SBP_2_dom"/>
</dbReference>
<keyword evidence="3" id="KW-0804">Transcription</keyword>
<dbReference type="PANTHER" id="PTHR30146">
    <property type="entry name" value="LACI-RELATED TRANSCRIPTIONAL REPRESSOR"/>
    <property type="match status" value="1"/>
</dbReference>
<dbReference type="EMBL" id="DXGH01000051">
    <property type="protein sequence ID" value="HIW81767.1"/>
    <property type="molecule type" value="Genomic_DNA"/>
</dbReference>
<protein>
    <submittedName>
        <fullName evidence="5">LacI family DNA-binding transcriptional regulator</fullName>
    </submittedName>
</protein>
<dbReference type="SUPFAM" id="SSF53822">
    <property type="entry name" value="Periplasmic binding protein-like I"/>
    <property type="match status" value="1"/>
</dbReference>
<feature type="domain" description="HTH lacI-type" evidence="4">
    <location>
        <begin position="2"/>
        <end position="56"/>
    </location>
</feature>
<dbReference type="PROSITE" id="PS50932">
    <property type="entry name" value="HTH_LACI_2"/>
    <property type="match status" value="1"/>
</dbReference>
<dbReference type="SMART" id="SM00354">
    <property type="entry name" value="HTH_LACI"/>
    <property type="match status" value="1"/>
</dbReference>
<dbReference type="Gene3D" id="3.40.50.2300">
    <property type="match status" value="2"/>
</dbReference>
<dbReference type="CDD" id="cd06307">
    <property type="entry name" value="PBP1_sugar_binding"/>
    <property type="match status" value="1"/>
</dbReference>
<sequence length="339" mass="37020">MATIKEIAALAGVSRGTVDRVLNNRGAVNPATAAKIREIAKALDYKPNRAGLVLAAQKKKLKLGMILFSLDNPFFIDVLEGANEKAQELEGYNCTVLIRQIPLNPEAQLQAMEELVAQEANGIAMAPCNDERIRQSINALSERGIPVVTFNTDIENSKRLAYVGSNYTKSGATAAGLLRLMTHGEVHVGIVTGSSGILCHTERIAGFTETLRPWQDHIHITEIIEVHDDEIESYEKTTALLQAHPEINALFFAAGGVYGGCRSVCALNRKNHICIVAFDKVPTTKELVADGTISAIICQQPKIQGSKPLALLFAYLTTGERPEKEYNYVAVDIRIRENI</sequence>
<evidence type="ECO:0000259" key="4">
    <source>
        <dbReference type="PROSITE" id="PS50932"/>
    </source>
</evidence>
<proteinExistence type="predicted"/>
<dbReference type="GO" id="GO:0003700">
    <property type="term" value="F:DNA-binding transcription factor activity"/>
    <property type="evidence" value="ECO:0007669"/>
    <property type="project" value="TreeGrafter"/>
</dbReference>
<evidence type="ECO:0000256" key="2">
    <source>
        <dbReference type="ARBA" id="ARBA00023125"/>
    </source>
</evidence>
<name>A0A9D1R672_9FIRM</name>
<accession>A0A9D1R672</accession>
<dbReference type="GO" id="GO:0000976">
    <property type="term" value="F:transcription cis-regulatory region binding"/>
    <property type="evidence" value="ECO:0007669"/>
    <property type="project" value="TreeGrafter"/>
</dbReference>
<dbReference type="Proteomes" id="UP000824265">
    <property type="component" value="Unassembled WGS sequence"/>
</dbReference>
<gene>
    <name evidence="5" type="ORF">H9742_09680</name>
</gene>
<dbReference type="PANTHER" id="PTHR30146:SF152">
    <property type="entry name" value="TRANSCRIPTIONAL REGULATORY PROTEIN"/>
    <property type="match status" value="1"/>
</dbReference>
<evidence type="ECO:0000256" key="1">
    <source>
        <dbReference type="ARBA" id="ARBA00023015"/>
    </source>
</evidence>
<dbReference type="PROSITE" id="PS00356">
    <property type="entry name" value="HTH_LACI_1"/>
    <property type="match status" value="1"/>
</dbReference>
<dbReference type="AlphaFoldDB" id="A0A9D1R672"/>
<reference evidence="5" key="1">
    <citation type="journal article" date="2021" name="PeerJ">
        <title>Extensive microbial diversity within the chicken gut microbiome revealed by metagenomics and culture.</title>
        <authorList>
            <person name="Gilroy R."/>
            <person name="Ravi A."/>
            <person name="Getino M."/>
            <person name="Pursley I."/>
            <person name="Horton D.L."/>
            <person name="Alikhan N.F."/>
            <person name="Baker D."/>
            <person name="Gharbi K."/>
            <person name="Hall N."/>
            <person name="Watson M."/>
            <person name="Adriaenssens E.M."/>
            <person name="Foster-Nyarko E."/>
            <person name="Jarju S."/>
            <person name="Secka A."/>
            <person name="Antonio M."/>
            <person name="Oren A."/>
            <person name="Chaudhuri R.R."/>
            <person name="La Ragione R."/>
            <person name="Hildebrand F."/>
            <person name="Pallen M.J."/>
        </authorList>
    </citation>
    <scope>NUCLEOTIDE SEQUENCE</scope>
    <source>
        <strain evidence="5">CHK195-6426</strain>
    </source>
</reference>
<comment type="caution">
    <text evidence="5">The sequence shown here is derived from an EMBL/GenBank/DDBJ whole genome shotgun (WGS) entry which is preliminary data.</text>
</comment>